<dbReference type="EMBL" id="DSFC01000108">
    <property type="protein sequence ID" value="HEV09128.1"/>
    <property type="molecule type" value="Genomic_DNA"/>
</dbReference>
<proteinExistence type="predicted"/>
<dbReference type="GO" id="GO:0051536">
    <property type="term" value="F:iron-sulfur cluster binding"/>
    <property type="evidence" value="ECO:0007669"/>
    <property type="project" value="UniProtKB-KW"/>
</dbReference>
<dbReference type="PROSITE" id="PS51379">
    <property type="entry name" value="4FE4S_FER_2"/>
    <property type="match status" value="1"/>
</dbReference>
<evidence type="ECO:0000256" key="1">
    <source>
        <dbReference type="ARBA" id="ARBA00022723"/>
    </source>
</evidence>
<dbReference type="AlphaFoldDB" id="A0A831YD98"/>
<organism evidence="5">
    <name type="scientific">Sulfurihydrogenibium azorense</name>
    <dbReference type="NCBI Taxonomy" id="309806"/>
    <lineage>
        <taxon>Bacteria</taxon>
        <taxon>Pseudomonadati</taxon>
        <taxon>Aquificota</taxon>
        <taxon>Aquificia</taxon>
        <taxon>Aquificales</taxon>
        <taxon>Hydrogenothermaceae</taxon>
        <taxon>Sulfurihydrogenibium</taxon>
    </lineage>
</organism>
<sequence>MSVRLSFDVYSCVRVYYRYADCKKCVEVCPVENTIILENDRIKVNYESCINCGACVGNCPTESFKIQGFDLVEFYTKFIEEDGNLISCKLNVPCLSALDESYLSAMCIEKQNDLVLDIKHCYNCSIGKQLDLIKANAEKANYILQSAGVDYRVKLEEIGYEREEKQENKRRAFLKMFVKQTASLA</sequence>
<dbReference type="InterPro" id="IPR017900">
    <property type="entry name" value="4Fe4S_Fe_S_CS"/>
</dbReference>
<keyword evidence="2" id="KW-0408">Iron</keyword>
<dbReference type="InterPro" id="IPR017896">
    <property type="entry name" value="4Fe4S_Fe-S-bd"/>
</dbReference>
<evidence type="ECO:0000256" key="2">
    <source>
        <dbReference type="ARBA" id="ARBA00023004"/>
    </source>
</evidence>
<feature type="domain" description="4Fe-4S ferredoxin-type" evidence="4">
    <location>
        <begin position="40"/>
        <end position="69"/>
    </location>
</feature>
<dbReference type="GO" id="GO:0046872">
    <property type="term" value="F:metal ion binding"/>
    <property type="evidence" value="ECO:0007669"/>
    <property type="project" value="UniProtKB-KW"/>
</dbReference>
<evidence type="ECO:0000256" key="3">
    <source>
        <dbReference type="ARBA" id="ARBA00023014"/>
    </source>
</evidence>
<dbReference type="SUPFAM" id="SSF54862">
    <property type="entry name" value="4Fe-4S ferredoxins"/>
    <property type="match status" value="1"/>
</dbReference>
<dbReference type="Pfam" id="PF13237">
    <property type="entry name" value="Fer4_10"/>
    <property type="match status" value="1"/>
</dbReference>
<name>A0A831YD98_9AQUI</name>
<gene>
    <name evidence="5" type="ORF">ENO34_01860</name>
</gene>
<accession>A0A831YD98</accession>
<keyword evidence="3" id="KW-0411">Iron-sulfur</keyword>
<dbReference type="PROSITE" id="PS00198">
    <property type="entry name" value="4FE4S_FER_1"/>
    <property type="match status" value="1"/>
</dbReference>
<evidence type="ECO:0000313" key="5">
    <source>
        <dbReference type="EMBL" id="HEV09128.1"/>
    </source>
</evidence>
<evidence type="ECO:0000259" key="4">
    <source>
        <dbReference type="PROSITE" id="PS51379"/>
    </source>
</evidence>
<comment type="caution">
    <text evidence="5">The sequence shown here is derived from an EMBL/GenBank/DDBJ whole genome shotgun (WGS) entry which is preliminary data.</text>
</comment>
<keyword evidence="1" id="KW-0479">Metal-binding</keyword>
<feature type="non-terminal residue" evidence="5">
    <location>
        <position position="185"/>
    </location>
</feature>
<dbReference type="Proteomes" id="UP000885621">
    <property type="component" value="Unassembled WGS sequence"/>
</dbReference>
<protein>
    <submittedName>
        <fullName evidence="5">4Fe-4S dicluster domain-containing protein</fullName>
    </submittedName>
</protein>
<reference evidence="5" key="1">
    <citation type="journal article" date="2020" name="mSystems">
        <title>Genome- and Community-Level Interaction Insights into Carbon Utilization and Element Cycling Functions of Hydrothermarchaeota in Hydrothermal Sediment.</title>
        <authorList>
            <person name="Zhou Z."/>
            <person name="Liu Y."/>
            <person name="Xu W."/>
            <person name="Pan J."/>
            <person name="Luo Z.H."/>
            <person name="Li M."/>
        </authorList>
    </citation>
    <scope>NUCLEOTIDE SEQUENCE [LARGE SCALE GENOMIC DNA]</scope>
    <source>
        <strain evidence="5">SpSt-1257</strain>
    </source>
</reference>
<dbReference type="Gene3D" id="3.30.70.20">
    <property type="match status" value="1"/>
</dbReference>